<evidence type="ECO:0000313" key="1">
    <source>
        <dbReference type="EMBL" id="CAG8520397.1"/>
    </source>
</evidence>
<dbReference type="Proteomes" id="UP000789860">
    <property type="component" value="Unassembled WGS sequence"/>
</dbReference>
<evidence type="ECO:0000313" key="2">
    <source>
        <dbReference type="Proteomes" id="UP000789860"/>
    </source>
</evidence>
<protein>
    <submittedName>
        <fullName evidence="1">6920_t:CDS:1</fullName>
    </submittedName>
</protein>
<organism evidence="1 2">
    <name type="scientific">Scutellospora calospora</name>
    <dbReference type="NCBI Taxonomy" id="85575"/>
    <lineage>
        <taxon>Eukaryota</taxon>
        <taxon>Fungi</taxon>
        <taxon>Fungi incertae sedis</taxon>
        <taxon>Mucoromycota</taxon>
        <taxon>Glomeromycotina</taxon>
        <taxon>Glomeromycetes</taxon>
        <taxon>Diversisporales</taxon>
        <taxon>Gigasporaceae</taxon>
        <taxon>Scutellospora</taxon>
    </lineage>
</organism>
<proteinExistence type="predicted"/>
<name>A0ACA9LDB8_9GLOM</name>
<feature type="non-terminal residue" evidence="1">
    <location>
        <position position="727"/>
    </location>
</feature>
<reference evidence="1" key="1">
    <citation type="submission" date="2021-06" db="EMBL/GenBank/DDBJ databases">
        <authorList>
            <person name="Kallberg Y."/>
            <person name="Tangrot J."/>
            <person name="Rosling A."/>
        </authorList>
    </citation>
    <scope>NUCLEOTIDE SEQUENCE</scope>
    <source>
        <strain evidence="1">AU212A</strain>
    </source>
</reference>
<keyword evidence="2" id="KW-1185">Reference proteome</keyword>
<sequence length="727" mass="81143">MTYFQNNATTDWRLLLSEDERKHNVGRLYKGLELLNRPNVYAQQRFHASKQWENESYNNANSKDEYNQLIGAKLRDLTNEIQRTAQLRQQQAQRSTAPSQQSQVTQQQAQQAQTLQQRQQQHMYQQLLQQNPALQQQNQIQRMQQIQRSQQQQQQLQATPQQIASVQANNFIRPVAQIPSSPKSTQPGGAHRPNLLQQQQLMINLGFSPDTQLSPEVMNKLGVYMRMQQAAQQQQDNMKVNQQAVAGNSIKLSNNGTIQSPVNQMKGQAPSQSPGTMFMMSNSGPPIANSHGNTPNQSPAIVNASPVPIPNKTTPNLSPNAVSNKMAASLGQLKLPQNKIASPAANVAPNPGMKVSSGVDINTIQNLGLMPGFQGAITTNGRPNVITANANTIMLTNNNNPANQASSGANAAAILAAQNAMFANARPPMNAVRPKHPIMRPMLPINNSTAQSGQLATLSEKDEKEALAMISQIDSKTREKSIQYHEIDLSEDDKRQIMIKLTELTPMYEKVDEVLPYFWHYTRSSQGTSRLLHMKYMIKDQLNALKTSRRFLLKLDLVENLLQQFRKYFVFVDSRRRGIEDTSGLLPNPPVPPQQPQPQNVIRPPIDLKLPMQPRTGVQGTSSNSSIPPRKRPSEQEAPQSNKKPQHNNVFNRPPSINSNPIVIPDDTKQITSEIQEINNSDKNGITTEDYHAGSQLLANKLKSISPPRVMRSGPTMAQIEYSPYEE</sequence>
<accession>A0ACA9LDB8</accession>
<gene>
    <name evidence="1" type="ORF">SCALOS_LOCUS4043</name>
</gene>
<comment type="caution">
    <text evidence="1">The sequence shown here is derived from an EMBL/GenBank/DDBJ whole genome shotgun (WGS) entry which is preliminary data.</text>
</comment>
<dbReference type="EMBL" id="CAJVPM010005091">
    <property type="protein sequence ID" value="CAG8520397.1"/>
    <property type="molecule type" value="Genomic_DNA"/>
</dbReference>